<keyword evidence="4" id="KW-0472">Membrane</keyword>
<dbReference type="EMBL" id="VDFW01000001">
    <property type="protein sequence ID" value="TNC29727.1"/>
    <property type="molecule type" value="Genomic_DNA"/>
</dbReference>
<evidence type="ECO:0000256" key="4">
    <source>
        <dbReference type="SAM" id="Phobius"/>
    </source>
</evidence>
<sequence>MIGAEEERVAGRLRLVGAALLVVMWAVFDPFAGWMAILIAGVAAGWTGYLEWAMRRRAEVPVRLHDVSLVLDGLLATTCYLVFLPDPDAIPPVLFPIVVFRLSVRYGRLGALSGVGVFGLAIVIRAVVKVSRTNGEVRPAVLVVWVLAAAATVALAMEVRRQALRRHAHPAPDPQPSGDDSLAARLVTWHDHAYQDPTLTRREWDVFELLGQGADCQQIARRLFVTVSTVRNHVHNMRVKLGLASREQLIDLAREAHRLRAAEPPASQELDGS</sequence>
<keyword evidence="3" id="KW-0804">Transcription</keyword>
<proteinExistence type="predicted"/>
<dbReference type="PROSITE" id="PS50043">
    <property type="entry name" value="HTH_LUXR_2"/>
    <property type="match status" value="1"/>
</dbReference>
<comment type="caution">
    <text evidence="6">The sequence shown here is derived from an EMBL/GenBank/DDBJ whole genome shotgun (WGS) entry which is preliminary data.</text>
</comment>
<evidence type="ECO:0000256" key="2">
    <source>
        <dbReference type="ARBA" id="ARBA00023125"/>
    </source>
</evidence>
<dbReference type="PRINTS" id="PR00038">
    <property type="entry name" value="HTHLUXR"/>
</dbReference>
<dbReference type="InterPro" id="IPR036388">
    <property type="entry name" value="WH-like_DNA-bd_sf"/>
</dbReference>
<evidence type="ECO:0000313" key="7">
    <source>
        <dbReference type="Proteomes" id="UP000305546"/>
    </source>
</evidence>
<feature type="transmembrane region" description="Helical" evidence="4">
    <location>
        <begin position="111"/>
        <end position="128"/>
    </location>
</feature>
<dbReference type="PANTHER" id="PTHR44688:SF16">
    <property type="entry name" value="DNA-BINDING TRANSCRIPTIONAL ACTIVATOR DEVR_DOSR"/>
    <property type="match status" value="1"/>
</dbReference>
<evidence type="ECO:0000256" key="3">
    <source>
        <dbReference type="ARBA" id="ARBA00023163"/>
    </source>
</evidence>
<reference evidence="6 7" key="1">
    <citation type="submission" date="2019-06" db="EMBL/GenBank/DDBJ databases">
        <title>Amycolatopsis alkalitolerans sp. nov., isolated from Gastrodia elata Blume.</title>
        <authorList>
            <person name="Narsing Rao M.P."/>
            <person name="Li W.J."/>
        </authorList>
    </citation>
    <scope>NUCLEOTIDE SEQUENCE [LARGE SCALE GENOMIC DNA]</scope>
    <source>
        <strain evidence="6 7">SYSUP0005</strain>
    </source>
</reference>
<keyword evidence="7" id="KW-1185">Reference proteome</keyword>
<gene>
    <name evidence="6" type="ORF">FG385_01905</name>
</gene>
<evidence type="ECO:0000259" key="5">
    <source>
        <dbReference type="PROSITE" id="PS50043"/>
    </source>
</evidence>
<dbReference type="AlphaFoldDB" id="A0A5C4M8C4"/>
<accession>A0A5C4M8C4</accession>
<keyword evidence="4" id="KW-0812">Transmembrane</keyword>
<dbReference type="RefSeq" id="WP_139094797.1">
    <property type="nucleotide sequence ID" value="NZ_VDFW01000001.1"/>
</dbReference>
<keyword evidence="4" id="KW-1133">Transmembrane helix</keyword>
<keyword evidence="1" id="KW-0805">Transcription regulation</keyword>
<dbReference type="SUPFAM" id="SSF46894">
    <property type="entry name" value="C-terminal effector domain of the bipartite response regulators"/>
    <property type="match status" value="1"/>
</dbReference>
<feature type="transmembrane region" description="Helical" evidence="4">
    <location>
        <begin position="64"/>
        <end position="83"/>
    </location>
</feature>
<dbReference type="PANTHER" id="PTHR44688">
    <property type="entry name" value="DNA-BINDING TRANSCRIPTIONAL ACTIVATOR DEVR_DOSR"/>
    <property type="match status" value="1"/>
</dbReference>
<dbReference type="OrthoDB" id="9815744at2"/>
<keyword evidence="2" id="KW-0238">DNA-binding</keyword>
<dbReference type="Pfam" id="PF00196">
    <property type="entry name" value="GerE"/>
    <property type="match status" value="1"/>
</dbReference>
<protein>
    <submittedName>
        <fullName evidence="6">Response regulator transcription factor</fullName>
    </submittedName>
</protein>
<feature type="transmembrane region" description="Helical" evidence="4">
    <location>
        <begin position="12"/>
        <end position="28"/>
    </location>
</feature>
<evidence type="ECO:0000256" key="1">
    <source>
        <dbReference type="ARBA" id="ARBA00023015"/>
    </source>
</evidence>
<organism evidence="6 7">
    <name type="scientific">Amycolatopsis alkalitolerans</name>
    <dbReference type="NCBI Taxonomy" id="2547244"/>
    <lineage>
        <taxon>Bacteria</taxon>
        <taxon>Bacillati</taxon>
        <taxon>Actinomycetota</taxon>
        <taxon>Actinomycetes</taxon>
        <taxon>Pseudonocardiales</taxon>
        <taxon>Pseudonocardiaceae</taxon>
        <taxon>Amycolatopsis</taxon>
    </lineage>
</organism>
<name>A0A5C4M8C4_9PSEU</name>
<dbReference type="GO" id="GO:0003677">
    <property type="term" value="F:DNA binding"/>
    <property type="evidence" value="ECO:0007669"/>
    <property type="project" value="UniProtKB-KW"/>
</dbReference>
<dbReference type="SMART" id="SM00421">
    <property type="entry name" value="HTH_LUXR"/>
    <property type="match status" value="1"/>
</dbReference>
<dbReference type="Gene3D" id="1.10.10.10">
    <property type="entry name" value="Winged helix-like DNA-binding domain superfamily/Winged helix DNA-binding domain"/>
    <property type="match status" value="1"/>
</dbReference>
<dbReference type="CDD" id="cd06170">
    <property type="entry name" value="LuxR_C_like"/>
    <property type="match status" value="1"/>
</dbReference>
<dbReference type="InterPro" id="IPR000792">
    <property type="entry name" value="Tscrpt_reg_LuxR_C"/>
</dbReference>
<feature type="transmembrane region" description="Helical" evidence="4">
    <location>
        <begin position="34"/>
        <end position="52"/>
    </location>
</feature>
<feature type="domain" description="HTH luxR-type" evidence="5">
    <location>
        <begin position="192"/>
        <end position="257"/>
    </location>
</feature>
<dbReference type="InterPro" id="IPR016032">
    <property type="entry name" value="Sig_transdc_resp-reg_C-effctor"/>
</dbReference>
<feature type="transmembrane region" description="Helical" evidence="4">
    <location>
        <begin position="140"/>
        <end position="157"/>
    </location>
</feature>
<dbReference type="GO" id="GO:0006355">
    <property type="term" value="P:regulation of DNA-templated transcription"/>
    <property type="evidence" value="ECO:0007669"/>
    <property type="project" value="InterPro"/>
</dbReference>
<dbReference type="Proteomes" id="UP000305546">
    <property type="component" value="Unassembled WGS sequence"/>
</dbReference>
<evidence type="ECO:0000313" key="6">
    <source>
        <dbReference type="EMBL" id="TNC29727.1"/>
    </source>
</evidence>